<evidence type="ECO:0000313" key="1">
    <source>
        <dbReference type="EMBL" id="ADI30006.1"/>
    </source>
</evidence>
<sequence>MDMVVYNHKLADSSHNLAVYNHILCVQFLIYISINLY</sequence>
<protein>
    <submittedName>
        <fullName evidence="1">Uncharacterized protein</fullName>
    </submittedName>
</protein>
<dbReference type="Proteomes" id="UP000000383">
    <property type="component" value="Chromosome"/>
</dbReference>
<name>D7DIX1_METV0</name>
<gene>
    <name evidence="1" type="ordered locus">M301_1626</name>
</gene>
<accession>D7DIX1</accession>
<organism evidence="1 2">
    <name type="scientific">Methylotenera versatilis (strain 301)</name>
    <dbReference type="NCBI Taxonomy" id="666681"/>
    <lineage>
        <taxon>Bacteria</taxon>
        <taxon>Pseudomonadati</taxon>
        <taxon>Pseudomonadota</taxon>
        <taxon>Betaproteobacteria</taxon>
        <taxon>Nitrosomonadales</taxon>
        <taxon>Methylophilaceae</taxon>
        <taxon>Methylotenera</taxon>
    </lineage>
</organism>
<dbReference type="HOGENOM" id="CLU_3345890_0_0_4"/>
<dbReference type="AlphaFoldDB" id="D7DIX1"/>
<dbReference type="STRING" id="666681.M301_1626"/>
<dbReference type="KEGG" id="meh:M301_1626"/>
<dbReference type="EMBL" id="CP002056">
    <property type="protein sequence ID" value="ADI30006.1"/>
    <property type="molecule type" value="Genomic_DNA"/>
</dbReference>
<proteinExistence type="predicted"/>
<reference evidence="2" key="1">
    <citation type="submission" date="2010-05" db="EMBL/GenBank/DDBJ databases">
        <title>Complete sequence of Methylotenera sp. 301.</title>
        <authorList>
            <person name="Lucas S."/>
            <person name="Copeland A."/>
            <person name="Lapidus A."/>
            <person name="Cheng J.-F."/>
            <person name="Bruce D."/>
            <person name="Goodwin L."/>
            <person name="Pitluck S."/>
            <person name="Clum A."/>
            <person name="Land M."/>
            <person name="Hauser L."/>
            <person name="Kyrpides N."/>
            <person name="Ivanova N."/>
            <person name="Chistoservova L."/>
            <person name="Kalyuzhnaya M."/>
            <person name="Woyke T."/>
        </authorList>
    </citation>
    <scope>NUCLEOTIDE SEQUENCE [LARGE SCALE GENOMIC DNA]</scope>
    <source>
        <strain evidence="2">301</strain>
    </source>
</reference>
<evidence type="ECO:0000313" key="2">
    <source>
        <dbReference type="Proteomes" id="UP000000383"/>
    </source>
</evidence>
<reference evidence="1 2" key="2">
    <citation type="journal article" date="2011" name="J. Bacteriol.">
        <title>Genomes of three methylotrophs from a single niche uncover genetic and metabolic divergence of Methylophilaceae.</title>
        <authorList>
            <person name="Lapidus A."/>
            <person name="Clum A."/>
            <person name="Labutti K."/>
            <person name="Kaluzhnaya M.G."/>
            <person name="Lim S."/>
            <person name="Beck D.A."/>
            <person name="Glavina Del Rio T."/>
            <person name="Nolan M."/>
            <person name="Mavromatis K."/>
            <person name="Huntemann M."/>
            <person name="Lucas S."/>
            <person name="Lidstrom M.E."/>
            <person name="Ivanova N."/>
            <person name="Chistoserdova L."/>
        </authorList>
    </citation>
    <scope>NUCLEOTIDE SEQUENCE [LARGE SCALE GENOMIC DNA]</scope>
    <source>
        <strain evidence="1 2">301</strain>
    </source>
</reference>
<keyword evidence="2" id="KW-1185">Reference proteome</keyword>